<dbReference type="FunFam" id="3.30.160.60:FF:001325">
    <property type="entry name" value="zinc finger protein 200"/>
    <property type="match status" value="1"/>
</dbReference>
<feature type="domain" description="C2H2-type" evidence="6">
    <location>
        <begin position="229"/>
        <end position="258"/>
    </location>
</feature>
<dbReference type="GO" id="GO:0000981">
    <property type="term" value="F:DNA-binding transcription factor activity, RNA polymerase II-specific"/>
    <property type="evidence" value="ECO:0007669"/>
    <property type="project" value="TreeGrafter"/>
</dbReference>
<proteinExistence type="predicted"/>
<evidence type="ECO:0000256" key="5">
    <source>
        <dbReference type="SAM" id="MobiDB-lite"/>
    </source>
</evidence>
<accession>A0A4Z1NWN3</accession>
<keyword evidence="1" id="KW-0479">Metal-binding</keyword>
<dbReference type="Pfam" id="PF00096">
    <property type="entry name" value="zf-C2H2"/>
    <property type="match status" value="2"/>
</dbReference>
<feature type="compositionally biased region" description="Pro residues" evidence="5">
    <location>
        <begin position="200"/>
        <end position="212"/>
    </location>
</feature>
<evidence type="ECO:0000256" key="2">
    <source>
        <dbReference type="ARBA" id="ARBA00022771"/>
    </source>
</evidence>
<feature type="domain" description="C2H2-type" evidence="6">
    <location>
        <begin position="289"/>
        <end position="316"/>
    </location>
</feature>
<dbReference type="InterPro" id="IPR036236">
    <property type="entry name" value="Znf_C2H2_sf"/>
</dbReference>
<dbReference type="PANTHER" id="PTHR23235:SF120">
    <property type="entry name" value="KRUPPEL-LIKE FACTOR 15"/>
    <property type="match status" value="1"/>
</dbReference>
<feature type="compositionally biased region" description="Polar residues" evidence="5">
    <location>
        <begin position="150"/>
        <end position="170"/>
    </location>
</feature>
<dbReference type="PROSITE" id="PS50157">
    <property type="entry name" value="ZINC_FINGER_C2H2_2"/>
    <property type="match status" value="4"/>
</dbReference>
<feature type="domain" description="C2H2-type" evidence="6">
    <location>
        <begin position="317"/>
        <end position="347"/>
    </location>
</feature>
<dbReference type="SMART" id="SM00355">
    <property type="entry name" value="ZnF_C2H2"/>
    <property type="match status" value="4"/>
</dbReference>
<feature type="compositionally biased region" description="Polar residues" evidence="5">
    <location>
        <begin position="1"/>
        <end position="10"/>
    </location>
</feature>
<dbReference type="SUPFAM" id="SSF57667">
    <property type="entry name" value="beta-beta-alpha zinc fingers"/>
    <property type="match status" value="2"/>
</dbReference>
<sequence length="478" mass="53573">MVASQQAGIWQQQRRSSQHMQQQQQQQQHLSPMGMSAMIPTSAPSTSRPYQSNQIELSMPMFPQTTMASSMNFQPGAYGYELGAMNHFPVQQQPMNFSFQPAMQHPATFPQVTHDLTQTAPLITSMPRHSIPSLHRSPSVKSEPSPVEANRTSFNSSPAQEPKTNASGEATESPGGVAFSTDVDCLMKAIQQKSQTTPAPTGPAPAPVIVAPAPPPPPEVKVVKARRRYECSMPYCDKSFYQKTHLEIHTRAHTGVKPFLCKEPSCGQRFSQLGNLKTHERRHTGERPYQCDICGKSFAQRGNVRAHKIVHQQIKPFTCKLDDCGKQFTQLGNLKSHQNKFHSGTLRYLTTKFATIREGDPVTVQDKELWEYFAGLYKNSNKGIKGRGKDRRIWTVPSSSSSTASIHSNAGSRTNSIATPGADDRESRCSSYVSEPAMTQQQQQQQQQHQHHHHQQQQHQAYTFEDHTHYGNMVFPER</sequence>
<gene>
    <name evidence="7" type="ORF">E6O75_ATG08912</name>
</gene>
<dbReference type="Pfam" id="PF13465">
    <property type="entry name" value="zf-H2C2_2"/>
    <property type="match status" value="1"/>
</dbReference>
<name>A0A4Z1NWN3_9PEZI</name>
<dbReference type="GO" id="GO:0008270">
    <property type="term" value="F:zinc ion binding"/>
    <property type="evidence" value="ECO:0007669"/>
    <property type="project" value="UniProtKB-KW"/>
</dbReference>
<dbReference type="STRING" id="86259.A0A4Z1NWN3"/>
<dbReference type="OrthoDB" id="427030at2759"/>
<organism evidence="7 8">
    <name type="scientific">Venturia nashicola</name>
    <dbReference type="NCBI Taxonomy" id="86259"/>
    <lineage>
        <taxon>Eukaryota</taxon>
        <taxon>Fungi</taxon>
        <taxon>Dikarya</taxon>
        <taxon>Ascomycota</taxon>
        <taxon>Pezizomycotina</taxon>
        <taxon>Dothideomycetes</taxon>
        <taxon>Pleosporomycetidae</taxon>
        <taxon>Venturiales</taxon>
        <taxon>Venturiaceae</taxon>
        <taxon>Venturia</taxon>
    </lineage>
</organism>
<feature type="compositionally biased region" description="Low complexity" evidence="5">
    <location>
        <begin position="398"/>
        <end position="412"/>
    </location>
</feature>
<feature type="region of interest" description="Disordered" evidence="5">
    <location>
        <begin position="128"/>
        <end position="177"/>
    </location>
</feature>
<dbReference type="FunFam" id="3.30.160.60:FF:002343">
    <property type="entry name" value="Zinc finger protein 33A"/>
    <property type="match status" value="1"/>
</dbReference>
<keyword evidence="8" id="KW-1185">Reference proteome</keyword>
<evidence type="ECO:0000313" key="8">
    <source>
        <dbReference type="Proteomes" id="UP000298493"/>
    </source>
</evidence>
<evidence type="ECO:0000259" key="6">
    <source>
        <dbReference type="PROSITE" id="PS50157"/>
    </source>
</evidence>
<feature type="region of interest" description="Disordered" evidence="5">
    <location>
        <begin position="395"/>
        <end position="460"/>
    </location>
</feature>
<dbReference type="GO" id="GO:0000978">
    <property type="term" value="F:RNA polymerase II cis-regulatory region sequence-specific DNA binding"/>
    <property type="evidence" value="ECO:0007669"/>
    <property type="project" value="TreeGrafter"/>
</dbReference>
<comment type="caution">
    <text evidence="7">The sequence shown here is derived from an EMBL/GenBank/DDBJ whole genome shotgun (WGS) entry which is preliminary data.</text>
</comment>
<feature type="region of interest" description="Disordered" evidence="5">
    <location>
        <begin position="1"/>
        <end position="50"/>
    </location>
</feature>
<dbReference type="PANTHER" id="PTHR23235">
    <property type="entry name" value="KRUEPPEL-LIKE TRANSCRIPTION FACTOR"/>
    <property type="match status" value="1"/>
</dbReference>
<dbReference type="EMBL" id="SNSC02000019">
    <property type="protein sequence ID" value="TID15854.1"/>
    <property type="molecule type" value="Genomic_DNA"/>
</dbReference>
<dbReference type="Proteomes" id="UP000298493">
    <property type="component" value="Unassembled WGS sequence"/>
</dbReference>
<dbReference type="AlphaFoldDB" id="A0A4Z1NWN3"/>
<reference evidence="7 8" key="1">
    <citation type="submission" date="2019-04" db="EMBL/GenBank/DDBJ databases">
        <title>High contiguity whole genome sequence and gene annotation resource for two Venturia nashicola isolates.</title>
        <authorList>
            <person name="Prokchorchik M."/>
            <person name="Won K."/>
            <person name="Lee Y."/>
            <person name="Choi E.D."/>
            <person name="Segonzac C."/>
            <person name="Sohn K.H."/>
        </authorList>
    </citation>
    <scope>NUCLEOTIDE SEQUENCE [LARGE SCALE GENOMIC DNA]</scope>
    <source>
        <strain evidence="7 8">PRI2</strain>
    </source>
</reference>
<feature type="domain" description="C2H2-type" evidence="6">
    <location>
        <begin position="259"/>
        <end position="288"/>
    </location>
</feature>
<evidence type="ECO:0000256" key="3">
    <source>
        <dbReference type="ARBA" id="ARBA00022833"/>
    </source>
</evidence>
<evidence type="ECO:0000313" key="7">
    <source>
        <dbReference type="EMBL" id="TID15854.1"/>
    </source>
</evidence>
<evidence type="ECO:0000256" key="1">
    <source>
        <dbReference type="ARBA" id="ARBA00022723"/>
    </source>
</evidence>
<feature type="region of interest" description="Disordered" evidence="5">
    <location>
        <begin position="193"/>
        <end position="212"/>
    </location>
</feature>
<keyword evidence="2 4" id="KW-0863">Zinc-finger</keyword>
<dbReference type="Gene3D" id="3.30.160.60">
    <property type="entry name" value="Classic Zinc Finger"/>
    <property type="match status" value="4"/>
</dbReference>
<feature type="compositionally biased region" description="Polar residues" evidence="5">
    <location>
        <begin position="429"/>
        <end position="439"/>
    </location>
</feature>
<feature type="compositionally biased region" description="Low complexity" evidence="5">
    <location>
        <begin position="11"/>
        <end position="29"/>
    </location>
</feature>
<keyword evidence="3" id="KW-0862">Zinc</keyword>
<dbReference type="PROSITE" id="PS00028">
    <property type="entry name" value="ZINC_FINGER_C2H2_1"/>
    <property type="match status" value="4"/>
</dbReference>
<dbReference type="FunFam" id="3.30.160.60:FF:002157">
    <property type="entry name" value="Transcription factor"/>
    <property type="match status" value="1"/>
</dbReference>
<evidence type="ECO:0000256" key="4">
    <source>
        <dbReference type="PROSITE-ProRule" id="PRU00042"/>
    </source>
</evidence>
<protein>
    <recommendedName>
        <fullName evidence="6">C2H2-type domain-containing protein</fullName>
    </recommendedName>
</protein>
<dbReference type="InterPro" id="IPR013087">
    <property type="entry name" value="Znf_C2H2_type"/>
</dbReference>
<feature type="compositionally biased region" description="Low complexity" evidence="5">
    <location>
        <begin position="137"/>
        <end position="148"/>
    </location>
</feature>